<evidence type="ECO:0000256" key="5">
    <source>
        <dbReference type="ARBA" id="ARBA00022475"/>
    </source>
</evidence>
<dbReference type="InterPro" id="IPR006683">
    <property type="entry name" value="Thioestr_dom"/>
</dbReference>
<sequence length="307" mass="33429">MSTHAPTRAHVRGHWPACSGARRPRARAGTPRPRRPVIQRVWPKQRRLLQRRGGRAAPESPPPPPARRHPRAGAGAAGAAATEPGGRSRCGARSRWRLEPRGAGAAGSQLGQSKDYALPNASWSQDMLDLYNRFLDMTKDGLWKRIPSYNNILDHIPGKLTYEKRKDTRLFLRSIDAEGAGFEYVMFLNTSEKRVVCLFQPGSYLEGHPGFAHGGSIATIIDSTIGSCAISVAGKVMTANLSIDYVNPVPLGSVVLVDSKADKVEGRKVFLSCKMQSVDGNTLHAEATALFIQLDATKAQKQQASCQ</sequence>
<dbReference type="GO" id="GO:0006915">
    <property type="term" value="P:apoptotic process"/>
    <property type="evidence" value="ECO:0007669"/>
    <property type="project" value="UniProtKB-KW"/>
</dbReference>
<accession>A0A8B9PTK0</accession>
<evidence type="ECO:0000256" key="23">
    <source>
        <dbReference type="ARBA" id="ARBA00047734"/>
    </source>
</evidence>
<evidence type="ECO:0000256" key="16">
    <source>
        <dbReference type="ARBA" id="ARBA00035852"/>
    </source>
</evidence>
<evidence type="ECO:0000256" key="24">
    <source>
        <dbReference type="ARBA" id="ARBA00047969"/>
    </source>
</evidence>
<keyword evidence="10" id="KW-0276">Fatty acid metabolism</keyword>
<dbReference type="SUPFAM" id="SSF54637">
    <property type="entry name" value="Thioesterase/thiol ester dehydrase-isomerase"/>
    <property type="match status" value="1"/>
</dbReference>
<comment type="catalytic activity">
    <reaction evidence="24">
        <text>decanoyl-CoA + H2O = decanoate + CoA + H(+)</text>
        <dbReference type="Rhea" id="RHEA:40059"/>
        <dbReference type="ChEBI" id="CHEBI:15377"/>
        <dbReference type="ChEBI" id="CHEBI:15378"/>
        <dbReference type="ChEBI" id="CHEBI:27689"/>
        <dbReference type="ChEBI" id="CHEBI:57287"/>
        <dbReference type="ChEBI" id="CHEBI:61430"/>
    </reaction>
    <physiologicalReaction direction="left-to-right" evidence="24">
        <dbReference type="Rhea" id="RHEA:40060"/>
    </physiologicalReaction>
</comment>
<keyword evidence="6" id="KW-0963">Cytoplasm</keyword>
<comment type="catalytic activity">
    <reaction evidence="16">
        <text>(5Z,8Z,11Z,14Z)-eicosatetraenoyl-CoA + H2O = (5Z,8Z,11Z,14Z)-eicosatetraenoate + CoA + H(+)</text>
        <dbReference type="Rhea" id="RHEA:40151"/>
        <dbReference type="ChEBI" id="CHEBI:15377"/>
        <dbReference type="ChEBI" id="CHEBI:15378"/>
        <dbReference type="ChEBI" id="CHEBI:32395"/>
        <dbReference type="ChEBI" id="CHEBI:57287"/>
        <dbReference type="ChEBI" id="CHEBI:57368"/>
    </reaction>
    <physiologicalReaction direction="left-to-right" evidence="16">
        <dbReference type="Rhea" id="RHEA:40152"/>
    </physiologicalReaction>
</comment>
<evidence type="ECO:0000256" key="8">
    <source>
        <dbReference type="ARBA" id="ARBA00022792"/>
    </source>
</evidence>
<dbReference type="InterPro" id="IPR029069">
    <property type="entry name" value="HotDog_dom_sf"/>
</dbReference>
<evidence type="ECO:0000256" key="9">
    <source>
        <dbReference type="ARBA" id="ARBA00022801"/>
    </source>
</evidence>
<evidence type="ECO:0000313" key="29">
    <source>
        <dbReference type="Ensembl" id="ENSAOWP00000015677.1"/>
    </source>
</evidence>
<organism evidence="29 30">
    <name type="scientific">Apteryx owenii</name>
    <name type="common">Little spotted kiwi</name>
    <dbReference type="NCBI Taxonomy" id="8824"/>
    <lineage>
        <taxon>Eukaryota</taxon>
        <taxon>Metazoa</taxon>
        <taxon>Chordata</taxon>
        <taxon>Craniata</taxon>
        <taxon>Vertebrata</taxon>
        <taxon>Euteleostomi</taxon>
        <taxon>Archelosauria</taxon>
        <taxon>Archosauria</taxon>
        <taxon>Dinosauria</taxon>
        <taxon>Saurischia</taxon>
        <taxon>Theropoda</taxon>
        <taxon>Coelurosauria</taxon>
        <taxon>Aves</taxon>
        <taxon>Palaeognathae</taxon>
        <taxon>Apterygiformes</taxon>
        <taxon>Apterygidae</taxon>
        <taxon>Apteryx</taxon>
    </lineage>
</organism>
<dbReference type="Proteomes" id="UP000694424">
    <property type="component" value="Unplaced"/>
</dbReference>
<dbReference type="GO" id="GO:0005758">
    <property type="term" value="C:mitochondrial intermembrane space"/>
    <property type="evidence" value="ECO:0007669"/>
    <property type="project" value="UniProtKB-SubCell"/>
</dbReference>
<evidence type="ECO:0000256" key="21">
    <source>
        <dbReference type="ARBA" id="ARBA00043210"/>
    </source>
</evidence>
<dbReference type="GO" id="GO:0005743">
    <property type="term" value="C:mitochondrial inner membrane"/>
    <property type="evidence" value="ECO:0007669"/>
    <property type="project" value="UniProtKB-SubCell"/>
</dbReference>
<evidence type="ECO:0000256" key="20">
    <source>
        <dbReference type="ARBA" id="ARBA00040123"/>
    </source>
</evidence>
<evidence type="ECO:0000256" key="11">
    <source>
        <dbReference type="ARBA" id="ARBA00022946"/>
    </source>
</evidence>
<keyword evidence="13" id="KW-0496">Mitochondrion</keyword>
<dbReference type="Ensembl" id="ENSAOWT00000017798.1">
    <property type="protein sequence ID" value="ENSAOWP00000015677.1"/>
    <property type="gene ID" value="ENSAOWG00000010664.1"/>
</dbReference>
<feature type="compositionally biased region" description="Low complexity" evidence="27">
    <location>
        <begin position="72"/>
        <end position="87"/>
    </location>
</feature>
<evidence type="ECO:0000256" key="3">
    <source>
        <dbReference type="ARBA" id="ARBA00004632"/>
    </source>
</evidence>
<evidence type="ECO:0000256" key="10">
    <source>
        <dbReference type="ARBA" id="ARBA00022832"/>
    </source>
</evidence>
<comment type="catalytic activity">
    <reaction evidence="17">
        <text>(9Z)-octadecenoyl-CoA + H2O = (9Z)-octadecenoate + CoA + H(+)</text>
        <dbReference type="Rhea" id="RHEA:40139"/>
        <dbReference type="ChEBI" id="CHEBI:15377"/>
        <dbReference type="ChEBI" id="CHEBI:15378"/>
        <dbReference type="ChEBI" id="CHEBI:30823"/>
        <dbReference type="ChEBI" id="CHEBI:57287"/>
        <dbReference type="ChEBI" id="CHEBI:57387"/>
    </reaction>
    <physiologicalReaction direction="left-to-right" evidence="17">
        <dbReference type="Rhea" id="RHEA:40140"/>
    </physiologicalReaction>
</comment>
<comment type="catalytic activity">
    <reaction evidence="23">
        <text>hexadecanoyl-CoA + H2O = hexadecanoate + CoA + H(+)</text>
        <dbReference type="Rhea" id="RHEA:16645"/>
        <dbReference type="ChEBI" id="CHEBI:7896"/>
        <dbReference type="ChEBI" id="CHEBI:15377"/>
        <dbReference type="ChEBI" id="CHEBI:15378"/>
        <dbReference type="ChEBI" id="CHEBI:57287"/>
        <dbReference type="ChEBI" id="CHEBI:57379"/>
        <dbReference type="EC" id="3.1.2.2"/>
    </reaction>
    <physiologicalReaction direction="left-to-right" evidence="23">
        <dbReference type="Rhea" id="RHEA:16646"/>
    </physiologicalReaction>
</comment>
<evidence type="ECO:0000256" key="6">
    <source>
        <dbReference type="ARBA" id="ARBA00022490"/>
    </source>
</evidence>
<dbReference type="InterPro" id="IPR052365">
    <property type="entry name" value="THEM4/THEM5_acyl-CoA_thioest"/>
</dbReference>
<evidence type="ECO:0000313" key="30">
    <source>
        <dbReference type="Proteomes" id="UP000694424"/>
    </source>
</evidence>
<evidence type="ECO:0000256" key="18">
    <source>
        <dbReference type="ARBA" id="ARBA00038456"/>
    </source>
</evidence>
<keyword evidence="5" id="KW-1003">Cell membrane</keyword>
<dbReference type="AlphaFoldDB" id="A0A8B9PTK0"/>
<dbReference type="GO" id="GO:0032587">
    <property type="term" value="C:ruffle membrane"/>
    <property type="evidence" value="ECO:0007669"/>
    <property type="project" value="UniProtKB-SubCell"/>
</dbReference>
<evidence type="ECO:0000256" key="25">
    <source>
        <dbReference type="ARBA" id="ARBA00048074"/>
    </source>
</evidence>
<evidence type="ECO:0000256" key="26">
    <source>
        <dbReference type="ARBA" id="ARBA00048180"/>
    </source>
</evidence>
<evidence type="ECO:0000256" key="13">
    <source>
        <dbReference type="ARBA" id="ARBA00023128"/>
    </source>
</evidence>
<evidence type="ECO:0000256" key="12">
    <source>
        <dbReference type="ARBA" id="ARBA00023098"/>
    </source>
</evidence>
<keyword evidence="9" id="KW-0378">Hydrolase</keyword>
<feature type="domain" description="Thioesterase" evidence="28">
    <location>
        <begin position="210"/>
        <end position="282"/>
    </location>
</feature>
<proteinExistence type="inferred from homology"/>
<comment type="subcellular location">
    <subcellularLocation>
        <location evidence="3">Cell projection</location>
        <location evidence="3">Ruffle membrane</location>
    </subcellularLocation>
    <subcellularLocation>
        <location evidence="1">Cytoplasm</location>
    </subcellularLocation>
    <subcellularLocation>
        <location evidence="4">Mitochondrion inner membrane</location>
        <topology evidence="4">Peripheral membrane protein</topology>
    </subcellularLocation>
    <subcellularLocation>
        <location evidence="2">Mitochondrion intermembrane space</location>
    </subcellularLocation>
</comment>
<keyword evidence="7" id="KW-0053">Apoptosis</keyword>
<dbReference type="Gene3D" id="3.10.129.10">
    <property type="entry name" value="Hotdog Thioesterase"/>
    <property type="match status" value="1"/>
</dbReference>
<evidence type="ECO:0000256" key="22">
    <source>
        <dbReference type="ARBA" id="ARBA00047588"/>
    </source>
</evidence>
<dbReference type="EC" id="3.1.2.2" evidence="19"/>
<dbReference type="GO" id="GO:0006631">
    <property type="term" value="P:fatty acid metabolic process"/>
    <property type="evidence" value="ECO:0007669"/>
    <property type="project" value="UniProtKB-KW"/>
</dbReference>
<keyword evidence="15" id="KW-0966">Cell projection</keyword>
<dbReference type="GO" id="GO:0016787">
    <property type="term" value="F:hydrolase activity"/>
    <property type="evidence" value="ECO:0007669"/>
    <property type="project" value="UniProtKB-KW"/>
</dbReference>
<keyword evidence="11" id="KW-0809">Transit peptide</keyword>
<evidence type="ECO:0000256" key="4">
    <source>
        <dbReference type="ARBA" id="ARBA00004637"/>
    </source>
</evidence>
<feature type="compositionally biased region" description="Basic residues" evidence="27">
    <location>
        <begin position="22"/>
        <end position="54"/>
    </location>
</feature>
<reference evidence="29" key="2">
    <citation type="submission" date="2025-09" db="UniProtKB">
        <authorList>
            <consortium name="Ensembl"/>
        </authorList>
    </citation>
    <scope>IDENTIFICATION</scope>
</reference>
<comment type="catalytic activity">
    <reaction evidence="26">
        <text>tetradecanoyl-CoA + H2O = tetradecanoate + CoA + H(+)</text>
        <dbReference type="Rhea" id="RHEA:40119"/>
        <dbReference type="ChEBI" id="CHEBI:15377"/>
        <dbReference type="ChEBI" id="CHEBI:15378"/>
        <dbReference type="ChEBI" id="CHEBI:30807"/>
        <dbReference type="ChEBI" id="CHEBI:57287"/>
        <dbReference type="ChEBI" id="CHEBI:57385"/>
    </reaction>
    <physiologicalReaction direction="left-to-right" evidence="26">
        <dbReference type="Rhea" id="RHEA:40120"/>
    </physiologicalReaction>
</comment>
<keyword evidence="8" id="KW-0999">Mitochondrion inner membrane</keyword>
<reference evidence="29" key="1">
    <citation type="submission" date="2025-08" db="UniProtKB">
        <authorList>
            <consortium name="Ensembl"/>
        </authorList>
    </citation>
    <scope>IDENTIFICATION</scope>
</reference>
<evidence type="ECO:0000256" key="14">
    <source>
        <dbReference type="ARBA" id="ARBA00023136"/>
    </source>
</evidence>
<dbReference type="Pfam" id="PF03061">
    <property type="entry name" value="4HBT"/>
    <property type="match status" value="1"/>
</dbReference>
<evidence type="ECO:0000256" key="27">
    <source>
        <dbReference type="SAM" id="MobiDB-lite"/>
    </source>
</evidence>
<evidence type="ECO:0000256" key="2">
    <source>
        <dbReference type="ARBA" id="ARBA00004569"/>
    </source>
</evidence>
<dbReference type="PANTHER" id="PTHR12418:SF19">
    <property type="entry name" value="ACYL-COENZYME A THIOESTERASE THEM4"/>
    <property type="match status" value="1"/>
</dbReference>
<comment type="catalytic activity">
    <reaction evidence="22">
        <text>octanoyl-CoA + H2O = octanoate + CoA + H(+)</text>
        <dbReference type="Rhea" id="RHEA:30143"/>
        <dbReference type="ChEBI" id="CHEBI:15377"/>
        <dbReference type="ChEBI" id="CHEBI:15378"/>
        <dbReference type="ChEBI" id="CHEBI:25646"/>
        <dbReference type="ChEBI" id="CHEBI:57287"/>
        <dbReference type="ChEBI" id="CHEBI:57386"/>
    </reaction>
    <physiologicalReaction direction="left-to-right" evidence="22">
        <dbReference type="Rhea" id="RHEA:30144"/>
    </physiologicalReaction>
</comment>
<evidence type="ECO:0000256" key="7">
    <source>
        <dbReference type="ARBA" id="ARBA00022703"/>
    </source>
</evidence>
<evidence type="ECO:0000256" key="17">
    <source>
        <dbReference type="ARBA" id="ARBA00037002"/>
    </source>
</evidence>
<evidence type="ECO:0000256" key="19">
    <source>
        <dbReference type="ARBA" id="ARBA00038848"/>
    </source>
</evidence>
<dbReference type="CDD" id="cd03443">
    <property type="entry name" value="PaaI_thioesterase"/>
    <property type="match status" value="1"/>
</dbReference>
<evidence type="ECO:0000256" key="1">
    <source>
        <dbReference type="ARBA" id="ARBA00004496"/>
    </source>
</evidence>
<dbReference type="PANTHER" id="PTHR12418">
    <property type="entry name" value="ACYL-COENZYME A THIOESTERASE THEM4"/>
    <property type="match status" value="1"/>
</dbReference>
<feature type="region of interest" description="Disordered" evidence="27">
    <location>
        <begin position="1"/>
        <end position="92"/>
    </location>
</feature>
<keyword evidence="14" id="KW-0472">Membrane</keyword>
<name>A0A8B9PTK0_APTOW</name>
<protein>
    <recommendedName>
        <fullName evidence="20">Acyl-coenzyme A thioesterase THEM4</fullName>
        <ecNumber evidence="19">3.1.2.2</ecNumber>
    </recommendedName>
    <alternativeName>
        <fullName evidence="21">Thioesterase superfamily member 4</fullName>
    </alternativeName>
</protein>
<keyword evidence="12" id="KW-0443">Lipid metabolism</keyword>
<keyword evidence="30" id="KW-1185">Reference proteome</keyword>
<comment type="catalytic activity">
    <reaction evidence="25">
        <text>dodecanoyl-CoA + H2O = dodecanoate + CoA + H(+)</text>
        <dbReference type="Rhea" id="RHEA:30135"/>
        <dbReference type="ChEBI" id="CHEBI:15377"/>
        <dbReference type="ChEBI" id="CHEBI:15378"/>
        <dbReference type="ChEBI" id="CHEBI:18262"/>
        <dbReference type="ChEBI" id="CHEBI:57287"/>
        <dbReference type="ChEBI" id="CHEBI:57375"/>
    </reaction>
    <physiologicalReaction direction="left-to-right" evidence="25">
        <dbReference type="Rhea" id="RHEA:30136"/>
    </physiologicalReaction>
</comment>
<evidence type="ECO:0000259" key="28">
    <source>
        <dbReference type="Pfam" id="PF03061"/>
    </source>
</evidence>
<comment type="similarity">
    <text evidence="18">Belongs to the THEM4/THEM5 thioesterase family.</text>
</comment>
<evidence type="ECO:0000256" key="15">
    <source>
        <dbReference type="ARBA" id="ARBA00023273"/>
    </source>
</evidence>